<dbReference type="InterPro" id="IPR020946">
    <property type="entry name" value="Flavin_mOase-like"/>
</dbReference>
<dbReference type="InterPro" id="IPR050346">
    <property type="entry name" value="FMO-like"/>
</dbReference>
<protein>
    <submittedName>
        <fullName evidence="7">Monooxygenase</fullName>
    </submittedName>
</protein>
<dbReference type="PRINTS" id="PR00370">
    <property type="entry name" value="FMOXYGENASE"/>
</dbReference>
<accession>A0ABQ1LY10</accession>
<evidence type="ECO:0000313" key="7">
    <source>
        <dbReference type="EMBL" id="GGC31386.1"/>
    </source>
</evidence>
<dbReference type="Proteomes" id="UP000632322">
    <property type="component" value="Unassembled WGS sequence"/>
</dbReference>
<dbReference type="PIRSF" id="PIRSF000332">
    <property type="entry name" value="FMO"/>
    <property type="match status" value="1"/>
</dbReference>
<keyword evidence="5" id="KW-0521">NADP</keyword>
<comment type="similarity">
    <text evidence="2">Belongs to the FAD-binding monooxygenase family.</text>
</comment>
<dbReference type="PANTHER" id="PTHR23023">
    <property type="entry name" value="DIMETHYLANILINE MONOOXYGENASE"/>
    <property type="match status" value="1"/>
</dbReference>
<dbReference type="InterPro" id="IPR000960">
    <property type="entry name" value="Flavin_mOase"/>
</dbReference>
<keyword evidence="7" id="KW-0503">Monooxygenase</keyword>
<evidence type="ECO:0000256" key="6">
    <source>
        <dbReference type="ARBA" id="ARBA00023002"/>
    </source>
</evidence>
<proteinExistence type="inferred from homology"/>
<keyword evidence="8" id="KW-1185">Reference proteome</keyword>
<organism evidence="7 8">
    <name type="scientific">Brevibacterium sediminis</name>
    <dbReference type="NCBI Taxonomy" id="1857024"/>
    <lineage>
        <taxon>Bacteria</taxon>
        <taxon>Bacillati</taxon>
        <taxon>Actinomycetota</taxon>
        <taxon>Actinomycetes</taxon>
        <taxon>Micrococcales</taxon>
        <taxon>Brevibacteriaceae</taxon>
        <taxon>Brevibacterium</taxon>
    </lineage>
</organism>
<dbReference type="Pfam" id="PF00743">
    <property type="entry name" value="FMO-like"/>
    <property type="match status" value="1"/>
</dbReference>
<keyword evidence="3" id="KW-0285">Flavoprotein</keyword>
<gene>
    <name evidence="7" type="ORF">GCM10010974_12280</name>
</gene>
<evidence type="ECO:0000256" key="3">
    <source>
        <dbReference type="ARBA" id="ARBA00022630"/>
    </source>
</evidence>
<keyword evidence="6" id="KW-0560">Oxidoreductase</keyword>
<dbReference type="RefSeq" id="WP_181270879.1">
    <property type="nucleotide sequence ID" value="NZ_BMJG01000003.1"/>
</dbReference>
<evidence type="ECO:0000256" key="1">
    <source>
        <dbReference type="ARBA" id="ARBA00009183"/>
    </source>
</evidence>
<dbReference type="SUPFAM" id="SSF51905">
    <property type="entry name" value="FAD/NAD(P)-binding domain"/>
    <property type="match status" value="2"/>
</dbReference>
<reference evidence="8" key="1">
    <citation type="journal article" date="2019" name="Int. J. Syst. Evol. Microbiol.">
        <title>The Global Catalogue of Microorganisms (GCM) 10K type strain sequencing project: providing services to taxonomists for standard genome sequencing and annotation.</title>
        <authorList>
            <consortium name="The Broad Institute Genomics Platform"/>
            <consortium name="The Broad Institute Genome Sequencing Center for Infectious Disease"/>
            <person name="Wu L."/>
            <person name="Ma J."/>
        </authorList>
    </citation>
    <scope>NUCLEOTIDE SEQUENCE [LARGE SCALE GENOMIC DNA]</scope>
    <source>
        <strain evidence="8">CGMCC 1.15472</strain>
    </source>
</reference>
<dbReference type="GO" id="GO:0004497">
    <property type="term" value="F:monooxygenase activity"/>
    <property type="evidence" value="ECO:0007669"/>
    <property type="project" value="UniProtKB-KW"/>
</dbReference>
<evidence type="ECO:0000256" key="2">
    <source>
        <dbReference type="ARBA" id="ARBA00010139"/>
    </source>
</evidence>
<evidence type="ECO:0000256" key="4">
    <source>
        <dbReference type="ARBA" id="ARBA00022827"/>
    </source>
</evidence>
<sequence>MTTPKYAVIGAGAAGLSALAQLRKAGIDADCFEKDDCVAGHWNTDYDALHLITARDQTFFEDFPMPADYPHFPRRDQVRDYIVSFAEEFALTDHIRFSTAVEAVEPIGGADSAGTRGWTVRTRSSDGTVSERDYDAVLVANGHLRDAKIPNVPGTFTGKQIHSSEYANTGDIDGDRVLVVGAGNSGCDLAVDAAQNRFEVDIVVRKGVFFQPKTYFGRPRQMLEWMNQFSAEEQDFIARLLAKVSLGDNTEYPGLPAPAERTLAEGYAVVNDLLLYWIHHGRISVRPAIERFDGRTVTFDDGTQRDYDTILYATGFNPSLPFLDDRLVAKNGTMPVKHAAGIIPAGLDNLYYIGLTAPRGPQIPIYGMQAALVAKMLQIQESGTVSVAGFLSERFPPEHGIDIVRAPWLKELSEVETAVDALLFAEKSTTATGARA</sequence>
<keyword evidence="4" id="KW-0274">FAD</keyword>
<comment type="caution">
    <text evidence="7">The sequence shown here is derived from an EMBL/GenBank/DDBJ whole genome shotgun (WGS) entry which is preliminary data.</text>
</comment>
<dbReference type="Gene3D" id="3.50.50.60">
    <property type="entry name" value="FAD/NAD(P)-binding domain"/>
    <property type="match status" value="1"/>
</dbReference>
<name>A0ABQ1LY10_9MICO</name>
<evidence type="ECO:0000256" key="5">
    <source>
        <dbReference type="ARBA" id="ARBA00022857"/>
    </source>
</evidence>
<dbReference type="EMBL" id="BMJG01000003">
    <property type="protein sequence ID" value="GGC31386.1"/>
    <property type="molecule type" value="Genomic_DNA"/>
</dbReference>
<comment type="similarity">
    <text evidence="1">Belongs to the FMO family.</text>
</comment>
<dbReference type="InterPro" id="IPR036188">
    <property type="entry name" value="FAD/NAD-bd_sf"/>
</dbReference>
<evidence type="ECO:0000313" key="8">
    <source>
        <dbReference type="Proteomes" id="UP000632322"/>
    </source>
</evidence>